<accession>A0A3D8PSZ4</accession>
<protein>
    <submittedName>
        <fullName evidence="2">Uncharacterized protein</fullName>
    </submittedName>
</protein>
<evidence type="ECO:0000313" key="2">
    <source>
        <dbReference type="EMBL" id="RDW19094.1"/>
    </source>
</evidence>
<dbReference type="EMBL" id="PIOC01000014">
    <property type="protein sequence ID" value="RDW19094.1"/>
    <property type="molecule type" value="Genomic_DNA"/>
</dbReference>
<sequence>MEKQADIKQDQAEELRHLVGEIEGNKEVKEELSASLEEIPKKREIDILNLPPRKEVHTISNRTRFRISRPFIRIIFVVIVLIVILIVGYYFIPN</sequence>
<dbReference type="RefSeq" id="WP_115772829.1">
    <property type="nucleotide sequence ID" value="NZ_PIOC01000014.1"/>
</dbReference>
<gene>
    <name evidence="2" type="ORF">CWR48_08575</name>
</gene>
<keyword evidence="3" id="KW-1185">Reference proteome</keyword>
<keyword evidence="1" id="KW-0472">Membrane</keyword>
<dbReference type="AlphaFoldDB" id="A0A3D8PSZ4"/>
<organism evidence="2 3">
    <name type="scientific">Oceanobacillus arenosus</name>
    <dbReference type="NCBI Taxonomy" id="1229153"/>
    <lineage>
        <taxon>Bacteria</taxon>
        <taxon>Bacillati</taxon>
        <taxon>Bacillota</taxon>
        <taxon>Bacilli</taxon>
        <taxon>Bacillales</taxon>
        <taxon>Bacillaceae</taxon>
        <taxon>Oceanobacillus</taxon>
    </lineage>
</organism>
<proteinExistence type="predicted"/>
<evidence type="ECO:0000256" key="1">
    <source>
        <dbReference type="SAM" id="Phobius"/>
    </source>
</evidence>
<keyword evidence="1" id="KW-1133">Transmembrane helix</keyword>
<reference evidence="3" key="1">
    <citation type="submission" date="2017-11" db="EMBL/GenBank/DDBJ databases">
        <authorList>
            <person name="Zhu W."/>
        </authorList>
    </citation>
    <scope>NUCLEOTIDE SEQUENCE [LARGE SCALE GENOMIC DNA]</scope>
    <source>
        <strain evidence="3">CAU 1183</strain>
    </source>
</reference>
<evidence type="ECO:0000313" key="3">
    <source>
        <dbReference type="Proteomes" id="UP000257143"/>
    </source>
</evidence>
<name>A0A3D8PSZ4_9BACI</name>
<keyword evidence="1" id="KW-0812">Transmembrane</keyword>
<dbReference type="Proteomes" id="UP000257143">
    <property type="component" value="Unassembled WGS sequence"/>
</dbReference>
<comment type="caution">
    <text evidence="2">The sequence shown here is derived from an EMBL/GenBank/DDBJ whole genome shotgun (WGS) entry which is preliminary data.</text>
</comment>
<feature type="transmembrane region" description="Helical" evidence="1">
    <location>
        <begin position="71"/>
        <end position="92"/>
    </location>
</feature>
<dbReference type="OrthoDB" id="2971460at2"/>